<gene>
    <name evidence="2" type="ORF">A2008_12335</name>
</gene>
<keyword evidence="1" id="KW-0472">Membrane</keyword>
<accession>A0A1F7WKB4</accession>
<evidence type="ECO:0000313" key="2">
    <source>
        <dbReference type="EMBL" id="OGM03282.1"/>
    </source>
</evidence>
<evidence type="ECO:0000313" key="3">
    <source>
        <dbReference type="Proteomes" id="UP000178735"/>
    </source>
</evidence>
<protein>
    <recommendedName>
        <fullName evidence="4">Type II secretion system protein J</fullName>
    </recommendedName>
</protein>
<organism evidence="2 3">
    <name type="scientific">Candidatus Wallbacteria bacterium GWC2_49_35</name>
    <dbReference type="NCBI Taxonomy" id="1817813"/>
    <lineage>
        <taxon>Bacteria</taxon>
        <taxon>Candidatus Walliibacteriota</taxon>
    </lineage>
</organism>
<proteinExistence type="predicted"/>
<dbReference type="NCBIfam" id="TIGR02532">
    <property type="entry name" value="IV_pilin_GFxxxE"/>
    <property type="match status" value="1"/>
</dbReference>
<dbReference type="InterPro" id="IPR012902">
    <property type="entry name" value="N_methyl_site"/>
</dbReference>
<dbReference type="AlphaFoldDB" id="A0A1F7WKB4"/>
<dbReference type="STRING" id="1817813.A2008_12335"/>
<sequence length="234" mass="27095">MSGNFNRRFHGRSHGGGAYTLVEIMIAMAIAAILMTSVFYAFSQNLDSWQRGEKKLALQAEISTIMSRIYYDLKRVNPAIYYDQNFDLWVAGEKFKEAKPNEVELIDENQKREDGFERIRFKIFMVEPFAKSQLIEYYLKKDPNSVEVKYLKNKYGAAHVLIRLCDGEESIISEHVEELSFKKEPAKTATLNVHAKITMPPEYKADKRTDFIDLKVKLDNDHITLREAIADNNK</sequence>
<keyword evidence="1" id="KW-1133">Transmembrane helix</keyword>
<keyword evidence="1" id="KW-0812">Transmembrane</keyword>
<feature type="transmembrane region" description="Helical" evidence="1">
    <location>
        <begin position="21"/>
        <end position="42"/>
    </location>
</feature>
<evidence type="ECO:0008006" key="4">
    <source>
        <dbReference type="Google" id="ProtNLM"/>
    </source>
</evidence>
<dbReference type="Pfam" id="PF07963">
    <property type="entry name" value="N_methyl"/>
    <property type="match status" value="1"/>
</dbReference>
<dbReference type="InterPro" id="IPR045584">
    <property type="entry name" value="Pilin-like"/>
</dbReference>
<comment type="caution">
    <text evidence="2">The sequence shown here is derived from an EMBL/GenBank/DDBJ whole genome shotgun (WGS) entry which is preliminary data.</text>
</comment>
<evidence type="ECO:0000256" key="1">
    <source>
        <dbReference type="SAM" id="Phobius"/>
    </source>
</evidence>
<name>A0A1F7WKB4_9BACT</name>
<reference evidence="2 3" key="1">
    <citation type="journal article" date="2016" name="Nat. Commun.">
        <title>Thousands of microbial genomes shed light on interconnected biogeochemical processes in an aquifer system.</title>
        <authorList>
            <person name="Anantharaman K."/>
            <person name="Brown C.T."/>
            <person name="Hug L.A."/>
            <person name="Sharon I."/>
            <person name="Castelle C.J."/>
            <person name="Probst A.J."/>
            <person name="Thomas B.C."/>
            <person name="Singh A."/>
            <person name="Wilkins M.J."/>
            <person name="Karaoz U."/>
            <person name="Brodie E.L."/>
            <person name="Williams K.H."/>
            <person name="Hubbard S.S."/>
            <person name="Banfield J.F."/>
        </authorList>
    </citation>
    <scope>NUCLEOTIDE SEQUENCE [LARGE SCALE GENOMIC DNA]</scope>
</reference>
<dbReference type="Proteomes" id="UP000178735">
    <property type="component" value="Unassembled WGS sequence"/>
</dbReference>
<dbReference type="SUPFAM" id="SSF54523">
    <property type="entry name" value="Pili subunits"/>
    <property type="match status" value="1"/>
</dbReference>
<dbReference type="EMBL" id="MGFH01000180">
    <property type="protein sequence ID" value="OGM03282.1"/>
    <property type="molecule type" value="Genomic_DNA"/>
</dbReference>